<accession>A0A3M8T1M8</accession>
<proteinExistence type="inferred from homology"/>
<evidence type="ECO:0000313" key="4">
    <source>
        <dbReference type="Proteomes" id="UP000267049"/>
    </source>
</evidence>
<dbReference type="EMBL" id="RIBS01000002">
    <property type="protein sequence ID" value="RNF85424.1"/>
    <property type="molecule type" value="Genomic_DNA"/>
</dbReference>
<dbReference type="SUPFAM" id="SSF54285">
    <property type="entry name" value="MoaD/ThiS"/>
    <property type="match status" value="1"/>
</dbReference>
<protein>
    <recommendedName>
        <fullName evidence="2">UPF0125 protein EER27_06615</fullName>
    </recommendedName>
</protein>
<dbReference type="InterPro" id="IPR037021">
    <property type="entry name" value="RnfH_sf"/>
</dbReference>
<dbReference type="NCBIfam" id="NF002490">
    <property type="entry name" value="PRK01777.1"/>
    <property type="match status" value="1"/>
</dbReference>
<dbReference type="Gene3D" id="3.10.20.280">
    <property type="entry name" value="RnfH-like"/>
    <property type="match status" value="1"/>
</dbReference>
<dbReference type="OrthoDB" id="9796575at2"/>
<comment type="caution">
    <text evidence="3">The sequence shown here is derived from an EMBL/GenBank/DDBJ whole genome shotgun (WGS) entry which is preliminary data.</text>
</comment>
<evidence type="ECO:0000256" key="2">
    <source>
        <dbReference type="HAMAP-Rule" id="MF_00460"/>
    </source>
</evidence>
<gene>
    <name evidence="3" type="ORF">EER27_06615</name>
</gene>
<comment type="similarity">
    <text evidence="1 2">Belongs to the UPF0125 (RnfH) family.</text>
</comment>
<dbReference type="AlphaFoldDB" id="A0A3M8T1M8"/>
<sequence length="91" mass="10198">MKVELIKAWPQRFESLWVELVEGGNVGDALDRAASERPGFAAADDACAVFGERASRTTVLHDGDRIELLRPLTIDPKQARRRRAQQGTRPR</sequence>
<dbReference type="PANTHER" id="PTHR37483">
    <property type="entry name" value="UPF0125 PROTEIN RATB"/>
    <property type="match status" value="1"/>
</dbReference>
<dbReference type="HAMAP" id="MF_00460">
    <property type="entry name" value="UPF0125_RnfH"/>
    <property type="match status" value="1"/>
</dbReference>
<evidence type="ECO:0000313" key="3">
    <source>
        <dbReference type="EMBL" id="RNF85424.1"/>
    </source>
</evidence>
<dbReference type="PANTHER" id="PTHR37483:SF1">
    <property type="entry name" value="UPF0125 PROTEIN RATB"/>
    <property type="match status" value="1"/>
</dbReference>
<dbReference type="InterPro" id="IPR016155">
    <property type="entry name" value="Mopterin_synth/thiamin_S_b"/>
</dbReference>
<dbReference type="Pfam" id="PF03658">
    <property type="entry name" value="Ub-RnfH"/>
    <property type="match status" value="1"/>
</dbReference>
<evidence type="ECO:0000256" key="1">
    <source>
        <dbReference type="ARBA" id="ARBA00010645"/>
    </source>
</evidence>
<dbReference type="Proteomes" id="UP000267049">
    <property type="component" value="Unassembled WGS sequence"/>
</dbReference>
<dbReference type="InterPro" id="IPR005346">
    <property type="entry name" value="RnfH"/>
</dbReference>
<keyword evidence="4" id="KW-1185">Reference proteome</keyword>
<dbReference type="RefSeq" id="WP_123087207.1">
    <property type="nucleotide sequence ID" value="NZ_RIBS01000002.1"/>
</dbReference>
<reference evidence="3 4" key="1">
    <citation type="submission" date="2018-11" db="EMBL/GenBank/DDBJ databases">
        <title>Lysobacter cryohumiis sp. nov., isolated from soil in the Tianshan Mountains, Xinjiang, China.</title>
        <authorList>
            <person name="Luo Y."/>
            <person name="Sheng H."/>
        </authorList>
    </citation>
    <scope>NUCLEOTIDE SEQUENCE [LARGE SCALE GENOMIC DNA]</scope>
    <source>
        <strain evidence="3 4">ZS60</strain>
    </source>
</reference>
<name>A0A3M8T1M8_9GAMM</name>
<organism evidence="3 4">
    <name type="scientific">Montanilutibacter psychrotolerans</name>
    <dbReference type="NCBI Taxonomy" id="1327343"/>
    <lineage>
        <taxon>Bacteria</taxon>
        <taxon>Pseudomonadati</taxon>
        <taxon>Pseudomonadota</taxon>
        <taxon>Gammaproteobacteria</taxon>
        <taxon>Lysobacterales</taxon>
        <taxon>Lysobacteraceae</taxon>
        <taxon>Montanilutibacter</taxon>
    </lineage>
</organism>